<evidence type="ECO:0000313" key="2">
    <source>
        <dbReference type="EMBL" id="CAB4183685.1"/>
    </source>
</evidence>
<accession>A0A6J5QSD0</accession>
<sequence>MKAFAQSTAWFLLTMAAFYLPLSFSALSLNPFAWNHTERFLLAMFIWVGIIGALLKKYIPKPVYKP</sequence>
<feature type="transmembrane region" description="Helical" evidence="1">
    <location>
        <begin position="41"/>
        <end position="59"/>
    </location>
</feature>
<keyword evidence="1" id="KW-0812">Transmembrane</keyword>
<keyword evidence="1" id="KW-1133">Transmembrane helix</keyword>
<protein>
    <submittedName>
        <fullName evidence="2">Uncharacterized protein</fullName>
    </submittedName>
</protein>
<gene>
    <name evidence="2" type="ORF">UFOVP1106_53</name>
</gene>
<dbReference type="EMBL" id="LR797049">
    <property type="protein sequence ID" value="CAB4183685.1"/>
    <property type="molecule type" value="Genomic_DNA"/>
</dbReference>
<keyword evidence="1" id="KW-0472">Membrane</keyword>
<proteinExistence type="predicted"/>
<name>A0A6J5QSD0_9CAUD</name>
<evidence type="ECO:0000256" key="1">
    <source>
        <dbReference type="SAM" id="Phobius"/>
    </source>
</evidence>
<reference evidence="2" key="1">
    <citation type="submission" date="2020-05" db="EMBL/GenBank/DDBJ databases">
        <authorList>
            <person name="Chiriac C."/>
            <person name="Salcher M."/>
            <person name="Ghai R."/>
            <person name="Kavagutti S V."/>
        </authorList>
    </citation>
    <scope>NUCLEOTIDE SEQUENCE</scope>
</reference>
<organism evidence="2">
    <name type="scientific">uncultured Caudovirales phage</name>
    <dbReference type="NCBI Taxonomy" id="2100421"/>
    <lineage>
        <taxon>Viruses</taxon>
        <taxon>Duplodnaviria</taxon>
        <taxon>Heunggongvirae</taxon>
        <taxon>Uroviricota</taxon>
        <taxon>Caudoviricetes</taxon>
        <taxon>Peduoviridae</taxon>
        <taxon>Maltschvirus</taxon>
        <taxon>Maltschvirus maltsch</taxon>
    </lineage>
</organism>